<protein>
    <recommendedName>
        <fullName evidence="1">GST N-terminal domain-containing protein</fullName>
    </recommendedName>
</protein>
<organism evidence="2 3">
    <name type="scientific">Calocera cornea HHB12733</name>
    <dbReference type="NCBI Taxonomy" id="1353952"/>
    <lineage>
        <taxon>Eukaryota</taxon>
        <taxon>Fungi</taxon>
        <taxon>Dikarya</taxon>
        <taxon>Basidiomycota</taxon>
        <taxon>Agaricomycotina</taxon>
        <taxon>Dacrymycetes</taxon>
        <taxon>Dacrymycetales</taxon>
        <taxon>Dacrymycetaceae</taxon>
        <taxon>Calocera</taxon>
    </lineage>
</organism>
<dbReference type="InterPro" id="IPR054416">
    <property type="entry name" value="GST_UstS-like_C"/>
</dbReference>
<evidence type="ECO:0000313" key="3">
    <source>
        <dbReference type="Proteomes" id="UP000076842"/>
    </source>
</evidence>
<reference evidence="2 3" key="1">
    <citation type="journal article" date="2016" name="Mol. Biol. Evol.">
        <title>Comparative Genomics of Early-Diverging Mushroom-Forming Fungi Provides Insights into the Origins of Lignocellulose Decay Capabilities.</title>
        <authorList>
            <person name="Nagy L.G."/>
            <person name="Riley R."/>
            <person name="Tritt A."/>
            <person name="Adam C."/>
            <person name="Daum C."/>
            <person name="Floudas D."/>
            <person name="Sun H."/>
            <person name="Yadav J.S."/>
            <person name="Pangilinan J."/>
            <person name="Larsson K.H."/>
            <person name="Matsuura K."/>
            <person name="Barry K."/>
            <person name="Labutti K."/>
            <person name="Kuo R."/>
            <person name="Ohm R.A."/>
            <person name="Bhattacharya S.S."/>
            <person name="Shirouzu T."/>
            <person name="Yoshinaga Y."/>
            <person name="Martin F.M."/>
            <person name="Grigoriev I.V."/>
            <person name="Hibbett D.S."/>
        </authorList>
    </citation>
    <scope>NUCLEOTIDE SEQUENCE [LARGE SCALE GENOMIC DNA]</scope>
    <source>
        <strain evidence="2 3">HHB12733</strain>
    </source>
</reference>
<dbReference type="EMBL" id="KV424075">
    <property type="protein sequence ID" value="KZT52184.1"/>
    <property type="molecule type" value="Genomic_DNA"/>
</dbReference>
<dbReference type="Proteomes" id="UP000076842">
    <property type="component" value="Unassembled WGS sequence"/>
</dbReference>
<dbReference type="InParanoid" id="A0A165D6T4"/>
<proteinExistence type="predicted"/>
<evidence type="ECO:0000259" key="1">
    <source>
        <dbReference type="PROSITE" id="PS50404"/>
    </source>
</evidence>
<dbReference type="AlphaFoldDB" id="A0A165D6T4"/>
<dbReference type="Gene3D" id="3.40.30.10">
    <property type="entry name" value="Glutaredoxin"/>
    <property type="match status" value="1"/>
</dbReference>
<feature type="domain" description="GST N-terminal" evidence="1">
    <location>
        <begin position="10"/>
        <end position="100"/>
    </location>
</feature>
<sequence>MSGDLVLYDVYSKLDPPQWSSNALRTRLALNFLQLPFDTVFLSYPDIEGHLSKLGLAPNSPPPYEARPRYTLPVIKDGDKFVSGSFEIALYLARTYAARGTRTALFPHNTVPLARLVADYLNDNVLSHARKIVLPRVPTWLDERGAAYFRTTRRKWLGVPLEEYYSGLSEQAKIRMDVLRGLDGISAMLRDHPEGPFLQGEECGYADLQILAVMAWIKQGDPDTWNTALESPEMRALWDAGKAWLA</sequence>
<accession>A0A165D6T4</accession>
<evidence type="ECO:0000313" key="2">
    <source>
        <dbReference type="EMBL" id="KZT52184.1"/>
    </source>
</evidence>
<dbReference type="InterPro" id="IPR004045">
    <property type="entry name" value="Glutathione_S-Trfase_N"/>
</dbReference>
<dbReference type="Pfam" id="PF13409">
    <property type="entry name" value="GST_N_2"/>
    <property type="match status" value="1"/>
</dbReference>
<keyword evidence="3" id="KW-1185">Reference proteome</keyword>
<dbReference type="Gene3D" id="1.20.1050.10">
    <property type="match status" value="1"/>
</dbReference>
<dbReference type="InterPro" id="IPR036282">
    <property type="entry name" value="Glutathione-S-Trfase_C_sf"/>
</dbReference>
<dbReference type="OrthoDB" id="4951845at2759"/>
<dbReference type="PROSITE" id="PS50404">
    <property type="entry name" value="GST_NTER"/>
    <property type="match status" value="1"/>
</dbReference>
<dbReference type="Pfam" id="PF22041">
    <property type="entry name" value="GST_C_7"/>
    <property type="match status" value="1"/>
</dbReference>
<dbReference type="STRING" id="1353952.A0A165D6T4"/>
<dbReference type="SUPFAM" id="SSF52833">
    <property type="entry name" value="Thioredoxin-like"/>
    <property type="match status" value="1"/>
</dbReference>
<name>A0A165D6T4_9BASI</name>
<dbReference type="InterPro" id="IPR036249">
    <property type="entry name" value="Thioredoxin-like_sf"/>
</dbReference>
<gene>
    <name evidence="2" type="ORF">CALCODRAFT_441970</name>
</gene>
<dbReference type="SUPFAM" id="SSF47616">
    <property type="entry name" value="GST C-terminal domain-like"/>
    <property type="match status" value="1"/>
</dbReference>